<evidence type="ECO:0000313" key="6">
    <source>
        <dbReference type="Proteomes" id="UP000030746"/>
    </source>
</evidence>
<dbReference type="HOGENOM" id="CLU_049088_0_0_1"/>
<feature type="region of interest" description="Disordered" evidence="4">
    <location>
        <begin position="224"/>
        <end position="264"/>
    </location>
</feature>
<reference evidence="5 6" key="1">
    <citation type="journal article" date="2013" name="Nature">
        <title>Insights into bilaterian evolution from three spiralian genomes.</title>
        <authorList>
            <person name="Simakov O."/>
            <person name="Marletaz F."/>
            <person name="Cho S.J."/>
            <person name="Edsinger-Gonzales E."/>
            <person name="Havlak P."/>
            <person name="Hellsten U."/>
            <person name="Kuo D.H."/>
            <person name="Larsson T."/>
            <person name="Lv J."/>
            <person name="Arendt D."/>
            <person name="Savage R."/>
            <person name="Osoegawa K."/>
            <person name="de Jong P."/>
            <person name="Grimwood J."/>
            <person name="Chapman J.A."/>
            <person name="Shapiro H."/>
            <person name="Aerts A."/>
            <person name="Otillar R.P."/>
            <person name="Terry A.Y."/>
            <person name="Boore J.L."/>
            <person name="Grigoriev I.V."/>
            <person name="Lindberg D.R."/>
            <person name="Seaver E.C."/>
            <person name="Weisblat D.A."/>
            <person name="Putnam N.H."/>
            <person name="Rokhsar D.S."/>
        </authorList>
    </citation>
    <scope>NUCLEOTIDE SEQUENCE [LARGE SCALE GENOMIC DNA]</scope>
</reference>
<dbReference type="GO" id="GO:0031267">
    <property type="term" value="F:small GTPase binding"/>
    <property type="evidence" value="ECO:0007669"/>
    <property type="project" value="TreeGrafter"/>
</dbReference>
<dbReference type="OMA" id="CKMDLWS"/>
<dbReference type="Proteomes" id="UP000030746">
    <property type="component" value="Unassembled WGS sequence"/>
</dbReference>
<dbReference type="SMART" id="SM00368">
    <property type="entry name" value="LRR_RI"/>
    <property type="match status" value="3"/>
</dbReference>
<dbReference type="GO" id="GO:0005829">
    <property type="term" value="C:cytosol"/>
    <property type="evidence" value="ECO:0007669"/>
    <property type="project" value="TreeGrafter"/>
</dbReference>
<dbReference type="STRING" id="225164.V4A4M5"/>
<evidence type="ECO:0000256" key="1">
    <source>
        <dbReference type="ARBA" id="ARBA00022468"/>
    </source>
</evidence>
<dbReference type="GO" id="GO:0005634">
    <property type="term" value="C:nucleus"/>
    <property type="evidence" value="ECO:0007669"/>
    <property type="project" value="TreeGrafter"/>
</dbReference>
<dbReference type="InterPro" id="IPR001611">
    <property type="entry name" value="Leu-rich_rpt"/>
</dbReference>
<name>V4A4M5_LOTGI</name>
<dbReference type="PANTHER" id="PTHR24113">
    <property type="entry name" value="RAN GTPASE-ACTIVATING PROTEIN 1"/>
    <property type="match status" value="1"/>
</dbReference>
<evidence type="ECO:0000256" key="2">
    <source>
        <dbReference type="ARBA" id="ARBA00022614"/>
    </source>
</evidence>
<sequence>MCPGIKHILKTCSEELKLVVKFIFEPITPERDGEVQVLLEPLLTAIRTERYVYVKDIYIWNYPMSYENVASLCLLIGKPVYLIRQIEMMDCLLETYSIKRFSSVLSSCAYLTIMNLDYNEFGDEGCLYLCNGLIGNKTITSVSMCYCDLGVESGKYLGNIVSTTTVQELYLDGNNLECEGTVELIKVCVDQAEFEAFQKAEAAKLKADEEARIAQEEKENKYNKLGTSDEEYTSGVNKEKKIKKKGKKKKKKKEPPPPPPVGPWIKKLHLADNGIDYMGEGKQLAPLICMRLFKKLLMFSEGIEELDLDDNLISDMGGRELLDGLTFRKEEKLKGVKVRTTHRMTSETFNAIVKLGSGLKKKKKKGKKKKKK</sequence>
<evidence type="ECO:0000256" key="4">
    <source>
        <dbReference type="SAM" id="MobiDB-lite"/>
    </source>
</evidence>
<dbReference type="PANTHER" id="PTHR24113:SF12">
    <property type="entry name" value="RAN GTPASE-ACTIVATING PROTEIN 1"/>
    <property type="match status" value="1"/>
</dbReference>
<protein>
    <submittedName>
        <fullName evidence="5">Uncharacterized protein</fullName>
    </submittedName>
</protein>
<organism evidence="5 6">
    <name type="scientific">Lottia gigantea</name>
    <name type="common">Giant owl limpet</name>
    <dbReference type="NCBI Taxonomy" id="225164"/>
    <lineage>
        <taxon>Eukaryota</taxon>
        <taxon>Metazoa</taxon>
        <taxon>Spiralia</taxon>
        <taxon>Lophotrochozoa</taxon>
        <taxon>Mollusca</taxon>
        <taxon>Gastropoda</taxon>
        <taxon>Patellogastropoda</taxon>
        <taxon>Lottioidea</taxon>
        <taxon>Lottiidae</taxon>
        <taxon>Lottia</taxon>
    </lineage>
</organism>
<proteinExistence type="predicted"/>
<dbReference type="GO" id="GO:0048471">
    <property type="term" value="C:perinuclear region of cytoplasm"/>
    <property type="evidence" value="ECO:0007669"/>
    <property type="project" value="TreeGrafter"/>
</dbReference>
<dbReference type="GO" id="GO:0005096">
    <property type="term" value="F:GTPase activator activity"/>
    <property type="evidence" value="ECO:0007669"/>
    <property type="project" value="UniProtKB-KW"/>
</dbReference>
<dbReference type="Gene3D" id="3.80.10.10">
    <property type="entry name" value="Ribonuclease Inhibitor"/>
    <property type="match status" value="1"/>
</dbReference>
<keyword evidence="1" id="KW-0343">GTPase activation</keyword>
<dbReference type="KEGG" id="lgi:LOTGIDRAFT_231199"/>
<accession>V4A4M5</accession>
<dbReference type="Pfam" id="PF13516">
    <property type="entry name" value="LRR_6"/>
    <property type="match status" value="1"/>
</dbReference>
<dbReference type="AlphaFoldDB" id="V4A4M5"/>
<dbReference type="InterPro" id="IPR032675">
    <property type="entry name" value="LRR_dom_sf"/>
</dbReference>
<feature type="compositionally biased region" description="Basic residues" evidence="4">
    <location>
        <begin position="240"/>
        <end position="253"/>
    </location>
</feature>
<gene>
    <name evidence="5" type="ORF">LOTGIDRAFT_231199</name>
</gene>
<dbReference type="EMBL" id="KB201205">
    <property type="protein sequence ID" value="ESO98833.1"/>
    <property type="molecule type" value="Genomic_DNA"/>
</dbReference>
<dbReference type="InterPro" id="IPR027038">
    <property type="entry name" value="RanGap"/>
</dbReference>
<dbReference type="OrthoDB" id="120976at2759"/>
<evidence type="ECO:0000256" key="3">
    <source>
        <dbReference type="ARBA" id="ARBA00022737"/>
    </source>
</evidence>
<dbReference type="GeneID" id="20248509"/>
<dbReference type="SUPFAM" id="SSF52047">
    <property type="entry name" value="RNI-like"/>
    <property type="match status" value="1"/>
</dbReference>
<dbReference type="GO" id="GO:0006913">
    <property type="term" value="P:nucleocytoplasmic transport"/>
    <property type="evidence" value="ECO:0007669"/>
    <property type="project" value="TreeGrafter"/>
</dbReference>
<keyword evidence="6" id="KW-1185">Reference proteome</keyword>
<keyword evidence="2" id="KW-0433">Leucine-rich repeat</keyword>
<keyword evidence="3" id="KW-0677">Repeat</keyword>
<dbReference type="CTD" id="20248509"/>
<evidence type="ECO:0000313" key="5">
    <source>
        <dbReference type="EMBL" id="ESO98833.1"/>
    </source>
</evidence>
<dbReference type="RefSeq" id="XP_009050465.1">
    <property type="nucleotide sequence ID" value="XM_009052217.1"/>
</dbReference>